<evidence type="ECO:0000313" key="2">
    <source>
        <dbReference type="EMBL" id="CAE5971519.1"/>
    </source>
</evidence>
<dbReference type="EMBL" id="LR999453">
    <property type="protein sequence ID" value="CAE5971519.1"/>
    <property type="molecule type" value="Genomic_DNA"/>
</dbReference>
<dbReference type="Proteomes" id="UP000682877">
    <property type="component" value="Chromosome 3"/>
</dbReference>
<dbReference type="InterPro" id="IPR021139">
    <property type="entry name" value="NYN"/>
</dbReference>
<protein>
    <recommendedName>
        <fullName evidence="1">NYN domain-containing protein</fullName>
    </recommendedName>
</protein>
<dbReference type="GO" id="GO:0004540">
    <property type="term" value="F:RNA nuclease activity"/>
    <property type="evidence" value="ECO:0007669"/>
    <property type="project" value="InterPro"/>
</dbReference>
<organism evidence="2 3">
    <name type="scientific">Arabidopsis arenosa</name>
    <name type="common">Sand rock-cress</name>
    <name type="synonym">Cardaminopsis arenosa</name>
    <dbReference type="NCBI Taxonomy" id="38785"/>
    <lineage>
        <taxon>Eukaryota</taxon>
        <taxon>Viridiplantae</taxon>
        <taxon>Streptophyta</taxon>
        <taxon>Embryophyta</taxon>
        <taxon>Tracheophyta</taxon>
        <taxon>Spermatophyta</taxon>
        <taxon>Magnoliopsida</taxon>
        <taxon>eudicotyledons</taxon>
        <taxon>Gunneridae</taxon>
        <taxon>Pentapetalae</taxon>
        <taxon>rosids</taxon>
        <taxon>malvids</taxon>
        <taxon>Brassicales</taxon>
        <taxon>Brassicaceae</taxon>
        <taxon>Camelineae</taxon>
        <taxon>Arabidopsis</taxon>
    </lineage>
</organism>
<proteinExistence type="predicted"/>
<feature type="domain" description="NYN" evidence="1">
    <location>
        <begin position="14"/>
        <end position="177"/>
    </location>
</feature>
<accession>A0A8S2A1T2</accession>
<sequence length="205" mass="23231">MAQAQARRFGNDEVAVFQDSENCPFSITKKMTVGDILANILSNLRPANIQRLCAPMLVYSGNKHIYRKAEHDSIKEQGFRFLEASLRRRPCARKYCRNIEQPGEVEPDLYERSFNVVDSLLIEEMLGEALLGNLPPNVLLISTDQDFHLATQSLHATKRYNIFVARKRNTDGSLPAAPSAYGTWEWARMQKPGAPVQVVIRNKNI</sequence>
<evidence type="ECO:0000313" key="3">
    <source>
        <dbReference type="Proteomes" id="UP000682877"/>
    </source>
</evidence>
<reference evidence="2" key="1">
    <citation type="submission" date="2021-01" db="EMBL/GenBank/DDBJ databases">
        <authorList>
            <person name="Bezrukov I."/>
        </authorList>
    </citation>
    <scope>NUCLEOTIDE SEQUENCE</scope>
</reference>
<evidence type="ECO:0000259" key="1">
    <source>
        <dbReference type="Pfam" id="PF01936"/>
    </source>
</evidence>
<name>A0A8S2A1T2_ARAAE</name>
<dbReference type="Pfam" id="PF01936">
    <property type="entry name" value="NYN"/>
    <property type="match status" value="1"/>
</dbReference>
<gene>
    <name evidence="2" type="ORF">AARE701A_LOCUS8099</name>
</gene>
<keyword evidence="3" id="KW-1185">Reference proteome</keyword>
<dbReference type="AlphaFoldDB" id="A0A8S2A1T2"/>